<feature type="domain" description="Dienelactone hydrolase" evidence="1">
    <location>
        <begin position="23"/>
        <end position="221"/>
    </location>
</feature>
<dbReference type="GO" id="GO:0016787">
    <property type="term" value="F:hydrolase activity"/>
    <property type="evidence" value="ECO:0007669"/>
    <property type="project" value="InterPro"/>
</dbReference>
<dbReference type="PANTHER" id="PTHR46623">
    <property type="entry name" value="CARBOXYMETHYLENEBUTENOLIDASE-RELATED"/>
    <property type="match status" value="1"/>
</dbReference>
<protein>
    <submittedName>
        <fullName evidence="2">Unannotated protein</fullName>
    </submittedName>
</protein>
<dbReference type="Gene3D" id="3.40.50.1820">
    <property type="entry name" value="alpha/beta hydrolase"/>
    <property type="match status" value="1"/>
</dbReference>
<organism evidence="2">
    <name type="scientific">freshwater metagenome</name>
    <dbReference type="NCBI Taxonomy" id="449393"/>
    <lineage>
        <taxon>unclassified sequences</taxon>
        <taxon>metagenomes</taxon>
        <taxon>ecological metagenomes</taxon>
    </lineage>
</organism>
<dbReference type="InterPro" id="IPR002925">
    <property type="entry name" value="Dienelactn_hydro"/>
</dbReference>
<gene>
    <name evidence="2" type="ORF">UFOPK1572_00802</name>
</gene>
<dbReference type="Pfam" id="PF01738">
    <property type="entry name" value="DLH"/>
    <property type="match status" value="1"/>
</dbReference>
<dbReference type="InterPro" id="IPR051049">
    <property type="entry name" value="Dienelactone_hydrolase-like"/>
</dbReference>
<proteinExistence type="predicted"/>
<dbReference type="AlphaFoldDB" id="A0A6J6D9M8"/>
<dbReference type="SUPFAM" id="SSF53474">
    <property type="entry name" value="alpha/beta-Hydrolases"/>
    <property type="match status" value="1"/>
</dbReference>
<accession>A0A6J6D9M8</accession>
<evidence type="ECO:0000259" key="1">
    <source>
        <dbReference type="Pfam" id="PF01738"/>
    </source>
</evidence>
<sequence>MGNTVVMRITLPSGTAAEVVHHESPKMGLVIAPDIFGLRPLFDDMVARFAEQWQMSVIAVEPFAQMELGPEVEPRFAAVPQLRDDDHLRDLNEAADVLKTDVVGLMGFCLGGMYCFKSSRTERFARIASFYGMITLPNDWKSNTQGEPLAMLINGYADNVLAIIGGKDHYTPEADVAQLRATGAQVVVYPDAEHGFAHDASRPSHRIDDAHDAFTRTEKWLLSAL</sequence>
<dbReference type="EMBL" id="CAEZTC010000089">
    <property type="protein sequence ID" value="CAB4560562.1"/>
    <property type="molecule type" value="Genomic_DNA"/>
</dbReference>
<name>A0A6J6D9M8_9ZZZZ</name>
<dbReference type="PANTHER" id="PTHR46623:SF6">
    <property type="entry name" value="ALPHA_BETA-HYDROLASES SUPERFAMILY PROTEIN"/>
    <property type="match status" value="1"/>
</dbReference>
<dbReference type="InterPro" id="IPR029058">
    <property type="entry name" value="AB_hydrolase_fold"/>
</dbReference>
<evidence type="ECO:0000313" key="2">
    <source>
        <dbReference type="EMBL" id="CAB4560562.1"/>
    </source>
</evidence>
<reference evidence="2" key="1">
    <citation type="submission" date="2020-05" db="EMBL/GenBank/DDBJ databases">
        <authorList>
            <person name="Chiriac C."/>
            <person name="Salcher M."/>
            <person name="Ghai R."/>
            <person name="Kavagutti S V."/>
        </authorList>
    </citation>
    <scope>NUCLEOTIDE SEQUENCE</scope>
</reference>